<evidence type="ECO:0000256" key="6">
    <source>
        <dbReference type="ARBA" id="ARBA00023136"/>
    </source>
</evidence>
<dbReference type="InterPro" id="IPR023798">
    <property type="entry name" value="Ribosomal_uS7_dom"/>
</dbReference>
<feature type="coiled-coil region" evidence="9">
    <location>
        <begin position="320"/>
        <end position="382"/>
    </location>
</feature>
<organism evidence="12 13">
    <name type="scientific">Hibiscus sabdariffa</name>
    <name type="common">roselle</name>
    <dbReference type="NCBI Taxonomy" id="183260"/>
    <lineage>
        <taxon>Eukaryota</taxon>
        <taxon>Viridiplantae</taxon>
        <taxon>Streptophyta</taxon>
        <taxon>Embryophyta</taxon>
        <taxon>Tracheophyta</taxon>
        <taxon>Spermatophyta</taxon>
        <taxon>Magnoliopsida</taxon>
        <taxon>eudicotyledons</taxon>
        <taxon>Gunneridae</taxon>
        <taxon>Pentapetalae</taxon>
        <taxon>rosids</taxon>
        <taxon>malvids</taxon>
        <taxon>Malvales</taxon>
        <taxon>Malvaceae</taxon>
        <taxon>Malvoideae</taxon>
        <taxon>Hibiscus</taxon>
    </lineage>
</organism>
<dbReference type="Pfam" id="PF04576">
    <property type="entry name" value="Zein-binding"/>
    <property type="match status" value="1"/>
</dbReference>
<reference evidence="12 13" key="1">
    <citation type="journal article" date="2024" name="G3 (Bethesda)">
        <title>Genome assembly of Hibiscus sabdariffa L. provides insights into metabolisms of medicinal natural products.</title>
        <authorList>
            <person name="Kim T."/>
        </authorList>
    </citation>
    <scope>NUCLEOTIDE SEQUENCE [LARGE SCALE GENOMIC DNA]</scope>
    <source>
        <strain evidence="12">TK-2024</strain>
        <tissue evidence="12">Old leaves</tissue>
    </source>
</reference>
<keyword evidence="5" id="KW-1133">Transmembrane helix</keyword>
<dbReference type="NCBIfam" id="TIGR01028">
    <property type="entry name" value="uS7_euk_arch"/>
    <property type="match status" value="1"/>
</dbReference>
<dbReference type="Proteomes" id="UP001396334">
    <property type="component" value="Unassembled WGS sequence"/>
</dbReference>
<evidence type="ECO:0000256" key="10">
    <source>
        <dbReference type="SAM" id="MobiDB-lite"/>
    </source>
</evidence>
<keyword evidence="9" id="KW-0175">Coiled coil</keyword>
<comment type="similarity">
    <text evidence="2 8">Belongs to the universal ribosomal protein uS7 family.</text>
</comment>
<evidence type="ECO:0000256" key="2">
    <source>
        <dbReference type="ARBA" id="ARBA00007151"/>
    </source>
</evidence>
<evidence type="ECO:0000256" key="7">
    <source>
        <dbReference type="ARBA" id="ARBA00023274"/>
    </source>
</evidence>
<dbReference type="PROSITE" id="PS51775">
    <property type="entry name" value="GTD_BINDING"/>
    <property type="match status" value="1"/>
</dbReference>
<sequence length="826" mass="93492">MSNCSSVATPSSALSFHLNRGMATAVAASEVPVHPTQPTNEVKLFNRWSFEDVQVTDISLSDYIGVQASKHATYVPHTAGRYSVKRFRKAQCPIVERLTNSLMMHGRNNGKKLMATRIVKHAMEIIYLLTDQNPIQVIVDAIINSGPREDATRIGSAGVVRRQAVDISPLRRVNQAIYLLTTGARESAFRNIKTIAECLADELINAAKGSSNSYAIKKKDEIERVAKANPRYISASTELFIVIDLSWRNYVAEVYSSSIPRDLVKCCDCDCATCSLIGSHSSTWFRSVKRKFDEFETANRFYVPGLVLNSNAKVQIENECAALRETVSSQQATIQDLNRELEEERNASSSAATEAMSMMLKLQREKAEIQMEARQFKSYAEEKMVHEQQEIMVLEDLLYTREQTIQALTCEVQACKHRMLSYGFTEEEVEGEPDRQIQNMAENFDDSVDFLPYEYPPPKCNLNENLVDDVEDIEKYAFGETPQEHLRNLEQRICRMERNLSSSQLSQLDGCFPGTKNFSEKVIVGHSPRRRRHSRGLSGDSSNSFPPKEISSELTGGSPRFNASFKKTEFVSEMDKISSSRRKDNASEVGDDMSDRVYTIDSIHTGFPYEGASEPKPGAGDRDDYGYTPRDALDLPDVCDSDIKKLYARLQALEVDRESMRQAIISMRTESAQLVLLKEIAQHLCKDMSPGRQVTVRKPSVLESLPFMSVFKWILSFFFWRRKARRSKHLYGLSPNKVGLLMLLDKGPRLRQWRCLSTFGGILFQRCSISTFFFARFLVMIEYNLLPDQQNTNAVSILAHIVCRISVQGAMVSWQELLLLVSYIST</sequence>
<dbReference type="PROSITE" id="PS00052">
    <property type="entry name" value="RIBOSOMAL_S7"/>
    <property type="match status" value="1"/>
</dbReference>
<evidence type="ECO:0000256" key="4">
    <source>
        <dbReference type="ARBA" id="ARBA00022980"/>
    </source>
</evidence>
<dbReference type="InterPro" id="IPR007656">
    <property type="entry name" value="GTD-bd"/>
</dbReference>
<keyword evidence="13" id="KW-1185">Reference proteome</keyword>
<comment type="subcellular location">
    <subcellularLocation>
        <location evidence="1">Membrane</location>
    </subcellularLocation>
</comment>
<dbReference type="CDD" id="cd14867">
    <property type="entry name" value="uS7_Eukaryote"/>
    <property type="match status" value="1"/>
</dbReference>
<name>A0ABR2Q1J7_9ROSI</name>
<dbReference type="InterPro" id="IPR036823">
    <property type="entry name" value="Ribosomal_uS7_dom_sf"/>
</dbReference>
<evidence type="ECO:0000256" key="1">
    <source>
        <dbReference type="ARBA" id="ARBA00004370"/>
    </source>
</evidence>
<accession>A0ABR2Q1J7</accession>
<evidence type="ECO:0000313" key="12">
    <source>
        <dbReference type="EMBL" id="KAK8994551.1"/>
    </source>
</evidence>
<gene>
    <name evidence="12" type="ORF">V6N11_045633</name>
</gene>
<comment type="caution">
    <text evidence="12">The sequence shown here is derived from an EMBL/GenBank/DDBJ whole genome shotgun (WGS) entry which is preliminary data.</text>
</comment>
<feature type="coiled-coil region" evidence="9">
    <location>
        <begin position="643"/>
        <end position="670"/>
    </location>
</feature>
<feature type="domain" description="GTD-binding" evidence="11">
    <location>
        <begin position="318"/>
        <end position="416"/>
    </location>
</feature>
<proteinExistence type="inferred from homology"/>
<dbReference type="PANTHER" id="PTHR11205">
    <property type="entry name" value="RIBOSOMAL PROTEIN S7"/>
    <property type="match status" value="1"/>
</dbReference>
<keyword evidence="4 8" id="KW-0689">Ribosomal protein</keyword>
<protein>
    <recommendedName>
        <fullName evidence="11">GTD-binding domain-containing protein</fullName>
    </recommendedName>
</protein>
<dbReference type="EMBL" id="JBBPBN010000047">
    <property type="protein sequence ID" value="KAK8994551.1"/>
    <property type="molecule type" value="Genomic_DNA"/>
</dbReference>
<evidence type="ECO:0000256" key="5">
    <source>
        <dbReference type="ARBA" id="ARBA00022989"/>
    </source>
</evidence>
<dbReference type="SUPFAM" id="SSF47973">
    <property type="entry name" value="Ribosomal protein S7"/>
    <property type="match status" value="1"/>
</dbReference>
<evidence type="ECO:0000259" key="11">
    <source>
        <dbReference type="PROSITE" id="PS51775"/>
    </source>
</evidence>
<evidence type="ECO:0000313" key="13">
    <source>
        <dbReference type="Proteomes" id="UP001396334"/>
    </source>
</evidence>
<evidence type="ECO:0000256" key="3">
    <source>
        <dbReference type="ARBA" id="ARBA00022692"/>
    </source>
</evidence>
<dbReference type="Gene3D" id="1.10.455.10">
    <property type="entry name" value="Ribosomal protein S7 domain"/>
    <property type="match status" value="1"/>
</dbReference>
<dbReference type="InterPro" id="IPR000235">
    <property type="entry name" value="Ribosomal_uS7"/>
</dbReference>
<evidence type="ECO:0000256" key="8">
    <source>
        <dbReference type="RuleBase" id="RU003619"/>
    </source>
</evidence>
<feature type="region of interest" description="Disordered" evidence="10">
    <location>
        <begin position="522"/>
        <end position="560"/>
    </location>
</feature>
<dbReference type="InterPro" id="IPR005716">
    <property type="entry name" value="Ribosomal_uS7_euk/arc"/>
</dbReference>
<keyword evidence="7 8" id="KW-0687">Ribonucleoprotein</keyword>
<dbReference type="Pfam" id="PF00177">
    <property type="entry name" value="Ribosomal_S7"/>
    <property type="match status" value="1"/>
</dbReference>
<dbReference type="NCBIfam" id="NF003106">
    <property type="entry name" value="PRK04027.1"/>
    <property type="match status" value="1"/>
</dbReference>
<evidence type="ECO:0000256" key="9">
    <source>
        <dbReference type="SAM" id="Coils"/>
    </source>
</evidence>
<dbReference type="InterPro" id="IPR020606">
    <property type="entry name" value="Ribosomal_uS7_CS"/>
</dbReference>
<keyword evidence="6" id="KW-0472">Membrane</keyword>
<keyword evidence="3" id="KW-0812">Transmembrane</keyword>